<dbReference type="EMBL" id="LSRX01001090">
    <property type="protein sequence ID" value="OLP83810.1"/>
    <property type="molecule type" value="Genomic_DNA"/>
</dbReference>
<accession>A0A1Q9CLL4</accession>
<proteinExistence type="predicted"/>
<name>A0A1Q9CLL4_SYMMI</name>
<evidence type="ECO:0000313" key="4">
    <source>
        <dbReference type="Proteomes" id="UP000186817"/>
    </source>
</evidence>
<keyword evidence="2" id="KW-0812">Transmembrane</keyword>
<feature type="region of interest" description="Disordered" evidence="1">
    <location>
        <begin position="273"/>
        <end position="292"/>
    </location>
</feature>
<keyword evidence="4" id="KW-1185">Reference proteome</keyword>
<gene>
    <name evidence="3" type="ORF">AK812_SmicGene35386</name>
</gene>
<reference evidence="3 4" key="1">
    <citation type="submission" date="2016-02" db="EMBL/GenBank/DDBJ databases">
        <title>Genome analysis of coral dinoflagellate symbionts highlights evolutionary adaptations to a symbiotic lifestyle.</title>
        <authorList>
            <person name="Aranda M."/>
            <person name="Li Y."/>
            <person name="Liew Y.J."/>
            <person name="Baumgarten S."/>
            <person name="Simakov O."/>
            <person name="Wilson M."/>
            <person name="Piel J."/>
            <person name="Ashoor H."/>
            <person name="Bougouffa S."/>
            <person name="Bajic V.B."/>
            <person name="Ryu T."/>
            <person name="Ravasi T."/>
            <person name="Bayer T."/>
            <person name="Micklem G."/>
            <person name="Kim H."/>
            <person name="Bhak J."/>
            <person name="Lajeunesse T.C."/>
            <person name="Voolstra C.R."/>
        </authorList>
    </citation>
    <scope>NUCLEOTIDE SEQUENCE [LARGE SCALE GENOMIC DNA]</scope>
    <source>
        <strain evidence="3 4">CCMP2467</strain>
    </source>
</reference>
<evidence type="ECO:0000256" key="2">
    <source>
        <dbReference type="SAM" id="Phobius"/>
    </source>
</evidence>
<dbReference type="AlphaFoldDB" id="A0A1Q9CLL4"/>
<keyword evidence="2" id="KW-1133">Transmembrane helix</keyword>
<protein>
    <submittedName>
        <fullName evidence="3">Uncharacterized protein</fullName>
    </submittedName>
</protein>
<sequence>MSAACRLVEKAGAAEATGWLHGHKLRHGPPGVPATEIQVREAMTPHLAALQEGVPGNRGVVWEIGWTFIPLLGLRVLAGRSIPGSVGQLPGTSLNSLSEAVDNITAGLGGALTTACLDTSVEHNEVLEEQDADLADPLVDGGAVKDGSDGQRKPSRITFEGLEQQSGCDEPAAPDTSDEEMPMARQRTGCGLGGCGVEKQKMSIANFRRRADALDVGEYWAAETAAKKGKTSIDSIVALVRFLWLVLIGFHVQAERERWDEEKEALEANMEELKAARSPDAEKQDDTCSAEKDLPSSLRQLRRMQALKREHQELRKETDTEKEALRRKISDLFVRLRAAWARAAAGAASSESDVSPTRRLGHVLQDAGPANAILICQPPIHSLSSLPSLPFLYPAYFLLVCVCWTCVAWLWRGVPVRRFAEGSEPRFRAMLEAEGSLWHPDWQAGCFCFFAVMFAWKVKGPAEVSLAFEGKMVRVMAEESVLVRALYHMTSDGPGIPA</sequence>
<dbReference type="Proteomes" id="UP000186817">
    <property type="component" value="Unassembled WGS sequence"/>
</dbReference>
<dbReference type="OrthoDB" id="435379at2759"/>
<organism evidence="3 4">
    <name type="scientific">Symbiodinium microadriaticum</name>
    <name type="common">Dinoflagellate</name>
    <name type="synonym">Zooxanthella microadriatica</name>
    <dbReference type="NCBI Taxonomy" id="2951"/>
    <lineage>
        <taxon>Eukaryota</taxon>
        <taxon>Sar</taxon>
        <taxon>Alveolata</taxon>
        <taxon>Dinophyceae</taxon>
        <taxon>Suessiales</taxon>
        <taxon>Symbiodiniaceae</taxon>
        <taxon>Symbiodinium</taxon>
    </lineage>
</organism>
<evidence type="ECO:0000256" key="1">
    <source>
        <dbReference type="SAM" id="MobiDB-lite"/>
    </source>
</evidence>
<evidence type="ECO:0000313" key="3">
    <source>
        <dbReference type="EMBL" id="OLP83810.1"/>
    </source>
</evidence>
<feature type="transmembrane region" description="Helical" evidence="2">
    <location>
        <begin position="391"/>
        <end position="411"/>
    </location>
</feature>
<feature type="region of interest" description="Disordered" evidence="1">
    <location>
        <begin position="162"/>
        <end position="182"/>
    </location>
</feature>
<comment type="caution">
    <text evidence="3">The sequence shown here is derived from an EMBL/GenBank/DDBJ whole genome shotgun (WGS) entry which is preliminary data.</text>
</comment>
<keyword evidence="2" id="KW-0472">Membrane</keyword>